<feature type="transmembrane region" description="Helical" evidence="9">
    <location>
        <begin position="282"/>
        <end position="306"/>
    </location>
</feature>
<dbReference type="Proteomes" id="UP000189426">
    <property type="component" value="Unassembled WGS sequence"/>
</dbReference>
<accession>A0A1V3ID41</accession>
<evidence type="ECO:0000313" key="11">
    <source>
        <dbReference type="Proteomes" id="UP000189426"/>
    </source>
</evidence>
<evidence type="ECO:0000256" key="9">
    <source>
        <dbReference type="SAM" id="Phobius"/>
    </source>
</evidence>
<dbReference type="PANTHER" id="PTHR42770:SF4">
    <property type="entry name" value="ARGININE_ORNITHINE ANTIPORTER-RELATED"/>
    <property type="match status" value="1"/>
</dbReference>
<organism evidence="10 11">
    <name type="scientific">Rodentibacter mrazii</name>
    <dbReference type="NCBI Taxonomy" id="1908257"/>
    <lineage>
        <taxon>Bacteria</taxon>
        <taxon>Pseudomonadati</taxon>
        <taxon>Pseudomonadota</taxon>
        <taxon>Gammaproteobacteria</taxon>
        <taxon>Pasteurellales</taxon>
        <taxon>Pasteurellaceae</taxon>
        <taxon>Rodentibacter</taxon>
    </lineage>
</organism>
<evidence type="ECO:0000256" key="8">
    <source>
        <dbReference type="ARBA" id="ARBA00023136"/>
    </source>
</evidence>
<name>A0A1V3ID41_9PAST</name>
<dbReference type="Gene3D" id="1.20.1740.10">
    <property type="entry name" value="Amino acid/polyamine transporter I"/>
    <property type="match status" value="1"/>
</dbReference>
<keyword evidence="4" id="KW-1003">Cell membrane</keyword>
<gene>
    <name evidence="10" type="ORF">BKK47_09310</name>
</gene>
<comment type="subcellular location">
    <subcellularLocation>
        <location evidence="1">Cell membrane</location>
        <topology evidence="1">Multi-pass membrane protein</topology>
    </subcellularLocation>
</comment>
<dbReference type="STRING" id="1908257.BKK47_09310"/>
<dbReference type="EMBL" id="MLHG01000063">
    <property type="protein sequence ID" value="OOF38397.1"/>
    <property type="molecule type" value="Genomic_DNA"/>
</dbReference>
<keyword evidence="6" id="KW-0029">Amino-acid transport</keyword>
<proteinExistence type="inferred from homology"/>
<feature type="transmembrane region" description="Helical" evidence="9">
    <location>
        <begin position="42"/>
        <end position="61"/>
    </location>
</feature>
<sequence>MSNKKIGLFALTALVLSSMIGSGIFSLPQNMAEVAGAKALLIGWAITGVGIIFLGLSFFFLSRLRPELNGGVYTYAKEGFGGLVGFFSGWGYWLCSGIGSVSYLVVAFEGIGTFVDTQEQVIFGTGSTFYSILGASLVVWLVHWLIARGVREAAFVNMLATIVKVFPLILFIILAALYFSPTQFFTDFDGETVINQNQSVDLITQVKNTMLITLWVFVGVEGASILSGHARRQRDIGTATVLGICITLILYVAITVLALGVLPRETISTMSNPSMAPILESMIGKTGKIIITFCLIVSVLGSYISWTMYCTEVPYRGVESGAFPRMLSKLNKNNTPINSLWFTNIVIQLCLILVLFTSQSYTKLISLATSMILVPYILIGAYLFKLALQRKAKWYIQLTGLMATLYGLWIVYAAGMDYLFLSVVLYVPGVTVYLYSQHQQNGKFGLTKKEWALLIILTAIFLMACWELSQGLLSI</sequence>
<keyword evidence="3" id="KW-0813">Transport</keyword>
<feature type="transmembrane region" description="Helical" evidence="9">
    <location>
        <begin position="451"/>
        <end position="469"/>
    </location>
</feature>
<feature type="transmembrane region" description="Helical" evidence="9">
    <location>
        <begin position="364"/>
        <end position="383"/>
    </location>
</feature>
<feature type="transmembrane region" description="Helical" evidence="9">
    <location>
        <begin position="128"/>
        <end position="147"/>
    </location>
</feature>
<evidence type="ECO:0000256" key="6">
    <source>
        <dbReference type="ARBA" id="ARBA00022970"/>
    </source>
</evidence>
<dbReference type="InterPro" id="IPR050367">
    <property type="entry name" value="APC_superfamily"/>
</dbReference>
<dbReference type="GO" id="GO:0022857">
    <property type="term" value="F:transmembrane transporter activity"/>
    <property type="evidence" value="ECO:0007669"/>
    <property type="project" value="InterPro"/>
</dbReference>
<dbReference type="RefSeq" id="WP_077494603.1">
    <property type="nucleotide sequence ID" value="NZ_MLHG01000063.1"/>
</dbReference>
<dbReference type="InterPro" id="IPR002293">
    <property type="entry name" value="AA/rel_permease1"/>
</dbReference>
<keyword evidence="11" id="KW-1185">Reference proteome</keyword>
<keyword evidence="7 9" id="KW-1133">Transmembrane helix</keyword>
<feature type="transmembrane region" description="Helical" evidence="9">
    <location>
        <begin position="82"/>
        <end position="108"/>
    </location>
</feature>
<evidence type="ECO:0000313" key="10">
    <source>
        <dbReference type="EMBL" id="OOF38397.1"/>
    </source>
</evidence>
<dbReference type="PANTHER" id="PTHR42770">
    <property type="entry name" value="AMINO ACID TRANSPORTER-RELATED"/>
    <property type="match status" value="1"/>
</dbReference>
<dbReference type="GO" id="GO:0005886">
    <property type="term" value="C:plasma membrane"/>
    <property type="evidence" value="ECO:0007669"/>
    <property type="project" value="UniProtKB-SubCell"/>
</dbReference>
<evidence type="ECO:0000256" key="4">
    <source>
        <dbReference type="ARBA" id="ARBA00022475"/>
    </source>
</evidence>
<evidence type="ECO:0000256" key="3">
    <source>
        <dbReference type="ARBA" id="ARBA00022448"/>
    </source>
</evidence>
<evidence type="ECO:0000256" key="2">
    <source>
        <dbReference type="ARBA" id="ARBA00008220"/>
    </source>
</evidence>
<dbReference type="AlphaFoldDB" id="A0A1V3ID41"/>
<evidence type="ECO:0000256" key="1">
    <source>
        <dbReference type="ARBA" id="ARBA00004651"/>
    </source>
</evidence>
<dbReference type="GO" id="GO:0006865">
    <property type="term" value="P:amino acid transport"/>
    <property type="evidence" value="ECO:0007669"/>
    <property type="project" value="UniProtKB-KW"/>
</dbReference>
<dbReference type="Pfam" id="PF13520">
    <property type="entry name" value="AA_permease_2"/>
    <property type="match status" value="1"/>
</dbReference>
<keyword evidence="5 9" id="KW-0812">Transmembrane</keyword>
<dbReference type="NCBIfam" id="TIGR00905">
    <property type="entry name" value="2A0302"/>
    <property type="match status" value="1"/>
</dbReference>
<feature type="transmembrane region" description="Helical" evidence="9">
    <location>
        <begin position="239"/>
        <end position="262"/>
    </location>
</feature>
<comment type="similarity">
    <text evidence="2">Belongs to the amino acid-polyamine-organocation (APC) superfamily. Basic amino acid/polyamine antiporter (APA) (TC 2.A.3.2) family.</text>
</comment>
<reference evidence="10 11" key="1">
    <citation type="submission" date="2016-10" db="EMBL/GenBank/DDBJ databases">
        <title>Rodentibacter gen. nov. and new species.</title>
        <authorList>
            <person name="Christensen H."/>
        </authorList>
    </citation>
    <scope>NUCLEOTIDE SEQUENCE [LARGE SCALE GENOMIC DNA]</scope>
    <source>
        <strain evidence="10 11">Ppn418</strain>
    </source>
</reference>
<feature type="transmembrane region" description="Helical" evidence="9">
    <location>
        <begin position="339"/>
        <end position="358"/>
    </location>
</feature>
<evidence type="ECO:0000256" key="7">
    <source>
        <dbReference type="ARBA" id="ARBA00022989"/>
    </source>
</evidence>
<keyword evidence="8 9" id="KW-0472">Membrane</keyword>
<protein>
    <submittedName>
        <fullName evidence="10">Arginine:ornithine antiporter</fullName>
    </submittedName>
</protein>
<evidence type="ECO:0000256" key="5">
    <source>
        <dbReference type="ARBA" id="ARBA00022692"/>
    </source>
</evidence>
<feature type="transmembrane region" description="Helical" evidence="9">
    <location>
        <begin position="154"/>
        <end position="179"/>
    </location>
</feature>
<feature type="transmembrane region" description="Helical" evidence="9">
    <location>
        <begin position="209"/>
        <end position="227"/>
    </location>
</feature>
<dbReference type="InterPro" id="IPR004754">
    <property type="entry name" value="Amino_acid_antiprt"/>
</dbReference>
<comment type="caution">
    <text evidence="10">The sequence shown here is derived from an EMBL/GenBank/DDBJ whole genome shotgun (WGS) entry which is preliminary data.</text>
</comment>
<dbReference type="PIRSF" id="PIRSF006060">
    <property type="entry name" value="AA_transporter"/>
    <property type="match status" value="1"/>
</dbReference>